<proteinExistence type="inferred from homology"/>
<accession>A0A5S5CBR4</accession>
<dbReference type="InterPro" id="IPR003838">
    <property type="entry name" value="ABC3_permease_C"/>
</dbReference>
<dbReference type="OrthoDB" id="9770036at2"/>
<evidence type="ECO:0000256" key="3">
    <source>
        <dbReference type="ARBA" id="ARBA00022692"/>
    </source>
</evidence>
<comment type="similarity">
    <text evidence="6">Belongs to the ABC-4 integral membrane protein family.</text>
</comment>
<dbReference type="Pfam" id="PF02687">
    <property type="entry name" value="FtsX"/>
    <property type="match status" value="1"/>
</dbReference>
<protein>
    <submittedName>
        <fullName evidence="10">Putative ABC transport system permease protein</fullName>
    </submittedName>
</protein>
<dbReference type="InterPro" id="IPR050250">
    <property type="entry name" value="Macrolide_Exporter_MacB"/>
</dbReference>
<comment type="subcellular location">
    <subcellularLocation>
        <location evidence="1">Cell membrane</location>
        <topology evidence="1">Multi-pass membrane protein</topology>
    </subcellularLocation>
</comment>
<dbReference type="GO" id="GO:0005886">
    <property type="term" value="C:plasma membrane"/>
    <property type="evidence" value="ECO:0007669"/>
    <property type="project" value="UniProtKB-SubCell"/>
</dbReference>
<feature type="transmembrane region" description="Helical" evidence="7">
    <location>
        <begin position="382"/>
        <end position="404"/>
    </location>
</feature>
<dbReference type="RefSeq" id="WP_148781680.1">
    <property type="nucleotide sequence ID" value="NZ_VNHU01000002.1"/>
</dbReference>
<dbReference type="PANTHER" id="PTHR30572">
    <property type="entry name" value="MEMBRANE COMPONENT OF TRANSPORTER-RELATED"/>
    <property type="match status" value="1"/>
</dbReference>
<evidence type="ECO:0000256" key="2">
    <source>
        <dbReference type="ARBA" id="ARBA00022475"/>
    </source>
</evidence>
<dbReference type="GO" id="GO:0022857">
    <property type="term" value="F:transmembrane transporter activity"/>
    <property type="evidence" value="ECO:0007669"/>
    <property type="project" value="TreeGrafter"/>
</dbReference>
<gene>
    <name evidence="10" type="ORF">BD809_102293</name>
</gene>
<reference evidence="10 11" key="1">
    <citation type="submission" date="2019-07" db="EMBL/GenBank/DDBJ databases">
        <title>Genomic Encyclopedia of Archaeal and Bacterial Type Strains, Phase II (KMG-II): from individual species to whole genera.</title>
        <authorList>
            <person name="Goeker M."/>
        </authorList>
    </citation>
    <scope>NUCLEOTIDE SEQUENCE [LARGE SCALE GENOMIC DNA]</scope>
    <source>
        <strain evidence="10 11">DSM 17527</strain>
    </source>
</reference>
<feature type="domain" description="ABC3 transporter permease C-terminal" evidence="8">
    <location>
        <begin position="295"/>
        <end position="409"/>
    </location>
</feature>
<feature type="transmembrane region" description="Helical" evidence="7">
    <location>
        <begin position="27"/>
        <end position="47"/>
    </location>
</feature>
<dbReference type="AlphaFoldDB" id="A0A5S5CBR4"/>
<feature type="transmembrane region" description="Helical" evidence="7">
    <location>
        <begin position="291"/>
        <end position="314"/>
    </location>
</feature>
<organism evidence="10 11">
    <name type="scientific">Aquimarina intermedia</name>
    <dbReference type="NCBI Taxonomy" id="350814"/>
    <lineage>
        <taxon>Bacteria</taxon>
        <taxon>Pseudomonadati</taxon>
        <taxon>Bacteroidota</taxon>
        <taxon>Flavobacteriia</taxon>
        <taxon>Flavobacteriales</taxon>
        <taxon>Flavobacteriaceae</taxon>
        <taxon>Aquimarina</taxon>
    </lineage>
</organism>
<feature type="domain" description="MacB-like periplasmic core" evidence="9">
    <location>
        <begin position="26"/>
        <end position="254"/>
    </location>
</feature>
<keyword evidence="11" id="KW-1185">Reference proteome</keyword>
<sequence>MLIYLRILKESFNFAVSALTNNKLRTFLSLLGVTIGIFSIIGVLAAVDSLEKEIKGSISSLDNSTIYLMRFSFGPSNIPQWKREQFPDVTYEEYQYLNRNLPDLKAASFVLNVGPETIKHQDKSISNVEIVPVSHDYYNIEELQVVDGRFYNEQESMAGSPVMVVGDEIAKQLFGDTNPIGKKVRLYGRKFTILGVLKKEGAGLFGNSKDTAAIVPVNMVRRIYGNNNKFTFPAIIIKPESGTDVAEFVASVTQRLRAFRGIKTDEIDNFFVNQLQGFTDFIDNITGQMNIIGLMISGFSLLVGGFGIANIMFVSVKERTNLIGIQKSLGAKNKFILFQFLFEAVILSLIGGLIGLFLVYLISLAASQFTGDFEFILSPWNIALGTLVSSIIGLISGILPAISASRLDPVEAIRTGM</sequence>
<evidence type="ECO:0000313" key="11">
    <source>
        <dbReference type="Proteomes" id="UP000324376"/>
    </source>
</evidence>
<feature type="transmembrane region" description="Helical" evidence="7">
    <location>
        <begin position="335"/>
        <end position="362"/>
    </location>
</feature>
<evidence type="ECO:0000256" key="6">
    <source>
        <dbReference type="ARBA" id="ARBA00038076"/>
    </source>
</evidence>
<dbReference type="EMBL" id="VNHU01000002">
    <property type="protein sequence ID" value="TYP76078.1"/>
    <property type="molecule type" value="Genomic_DNA"/>
</dbReference>
<dbReference type="Proteomes" id="UP000324376">
    <property type="component" value="Unassembled WGS sequence"/>
</dbReference>
<keyword evidence="3 7" id="KW-0812">Transmembrane</keyword>
<comment type="caution">
    <text evidence="10">The sequence shown here is derived from an EMBL/GenBank/DDBJ whole genome shotgun (WGS) entry which is preliminary data.</text>
</comment>
<evidence type="ECO:0000259" key="9">
    <source>
        <dbReference type="Pfam" id="PF12704"/>
    </source>
</evidence>
<keyword evidence="2" id="KW-1003">Cell membrane</keyword>
<dbReference type="InterPro" id="IPR025857">
    <property type="entry name" value="MacB_PCD"/>
</dbReference>
<name>A0A5S5CBR4_9FLAO</name>
<evidence type="ECO:0000256" key="1">
    <source>
        <dbReference type="ARBA" id="ARBA00004651"/>
    </source>
</evidence>
<evidence type="ECO:0000256" key="7">
    <source>
        <dbReference type="SAM" id="Phobius"/>
    </source>
</evidence>
<evidence type="ECO:0000259" key="8">
    <source>
        <dbReference type="Pfam" id="PF02687"/>
    </source>
</evidence>
<keyword evidence="5 7" id="KW-0472">Membrane</keyword>
<evidence type="ECO:0000313" key="10">
    <source>
        <dbReference type="EMBL" id="TYP76078.1"/>
    </source>
</evidence>
<evidence type="ECO:0000256" key="4">
    <source>
        <dbReference type="ARBA" id="ARBA00022989"/>
    </source>
</evidence>
<dbReference type="Pfam" id="PF12704">
    <property type="entry name" value="MacB_PCD"/>
    <property type="match status" value="1"/>
</dbReference>
<dbReference type="PANTHER" id="PTHR30572:SF4">
    <property type="entry name" value="ABC TRANSPORTER PERMEASE YTRF"/>
    <property type="match status" value="1"/>
</dbReference>
<keyword evidence="4 7" id="KW-1133">Transmembrane helix</keyword>
<evidence type="ECO:0000256" key="5">
    <source>
        <dbReference type="ARBA" id="ARBA00023136"/>
    </source>
</evidence>